<reference evidence="1 2" key="1">
    <citation type="submission" date="2020-04" db="EMBL/GenBank/DDBJ databases">
        <title>Whole-genome sequencing of Vibrio spp. from China reveals different genetic environments of blaCTX-M-14 among diverse lineages.</title>
        <authorList>
            <person name="Zheng Z."/>
            <person name="Ye L."/>
            <person name="Chen S."/>
        </authorList>
    </citation>
    <scope>NUCLEOTIDE SEQUENCE [LARGE SCALE GENOMIC DNA]</scope>
    <source>
        <strain evidence="1 2">Vb0574</strain>
    </source>
</reference>
<gene>
    <name evidence="1" type="ORF">HKB21_03220</name>
</gene>
<evidence type="ECO:0000313" key="2">
    <source>
        <dbReference type="Proteomes" id="UP000555836"/>
    </source>
</evidence>
<dbReference type="AlphaFoldDB" id="A0A7Y0S1R1"/>
<evidence type="ECO:0000313" key="1">
    <source>
        <dbReference type="EMBL" id="NMU24628.1"/>
    </source>
</evidence>
<protein>
    <submittedName>
        <fullName evidence="1">SIR2 family protein</fullName>
    </submittedName>
</protein>
<dbReference type="EMBL" id="JABCLD010000441">
    <property type="protein sequence ID" value="NMU24628.1"/>
    <property type="molecule type" value="Genomic_DNA"/>
</dbReference>
<feature type="non-terminal residue" evidence="1">
    <location>
        <position position="76"/>
    </location>
</feature>
<organism evidence="1 2">
    <name type="scientific">Vibrio parahaemolyticus</name>
    <dbReference type="NCBI Taxonomy" id="670"/>
    <lineage>
        <taxon>Bacteria</taxon>
        <taxon>Pseudomonadati</taxon>
        <taxon>Pseudomonadota</taxon>
        <taxon>Gammaproteobacteria</taxon>
        <taxon>Vibrionales</taxon>
        <taxon>Vibrionaceae</taxon>
        <taxon>Vibrio</taxon>
    </lineage>
</organism>
<comment type="caution">
    <text evidence="1">The sequence shown here is derived from an EMBL/GenBank/DDBJ whole genome shotgun (WGS) entry which is preliminary data.</text>
</comment>
<dbReference type="Proteomes" id="UP000555836">
    <property type="component" value="Unassembled WGS sequence"/>
</dbReference>
<accession>A0A7Y0S1R1</accession>
<name>A0A7Y0S1R1_VIBPH</name>
<sequence length="76" mass="8385">MGELSKHLVSTVDTSGLDGEELEVWERFKALLESGTDLESALHEIRLSETLTDAVVGATWNLLNPQDLEVFKSSLL</sequence>
<proteinExistence type="predicted"/>